<proteinExistence type="predicted"/>
<protein>
    <submittedName>
        <fullName evidence="2">Uncharacterized protein</fullName>
    </submittedName>
</protein>
<evidence type="ECO:0000313" key="2">
    <source>
        <dbReference type="EMBL" id="MBH9696203.1"/>
    </source>
</evidence>
<evidence type="ECO:0000256" key="1">
    <source>
        <dbReference type="SAM" id="MobiDB-lite"/>
    </source>
</evidence>
<accession>A0A8I1DLD6</accession>
<organism evidence="2 3">
    <name type="scientific">Burkholderia cepacia</name>
    <name type="common">Pseudomonas cepacia</name>
    <dbReference type="NCBI Taxonomy" id="292"/>
    <lineage>
        <taxon>Bacteria</taxon>
        <taxon>Pseudomonadati</taxon>
        <taxon>Pseudomonadota</taxon>
        <taxon>Betaproteobacteria</taxon>
        <taxon>Burkholderiales</taxon>
        <taxon>Burkholderiaceae</taxon>
        <taxon>Burkholderia</taxon>
        <taxon>Burkholderia cepacia complex</taxon>
    </lineage>
</organism>
<comment type="caution">
    <text evidence="2">The sequence shown here is derived from an EMBL/GenBank/DDBJ whole genome shotgun (WGS) entry which is preliminary data.</text>
</comment>
<name>A0A8I1DLD6_BURCE</name>
<reference evidence="2" key="1">
    <citation type="submission" date="2020-12" db="EMBL/GenBank/DDBJ databases">
        <title>Burkholderia cepacia complex in Mexico.</title>
        <authorList>
            <person name="Estrada P."/>
        </authorList>
    </citation>
    <scope>NUCLEOTIDE SEQUENCE</scope>
    <source>
        <strain evidence="2">871</strain>
    </source>
</reference>
<feature type="region of interest" description="Disordered" evidence="1">
    <location>
        <begin position="85"/>
        <end position="119"/>
    </location>
</feature>
<evidence type="ECO:0000313" key="3">
    <source>
        <dbReference type="Proteomes" id="UP000645612"/>
    </source>
</evidence>
<feature type="compositionally biased region" description="Polar residues" evidence="1">
    <location>
        <begin position="92"/>
        <end position="119"/>
    </location>
</feature>
<dbReference type="RefSeq" id="WP_176130206.1">
    <property type="nucleotide sequence ID" value="NZ_CADDZZ010000005.1"/>
</dbReference>
<dbReference type="EMBL" id="JAEDXG010000005">
    <property type="protein sequence ID" value="MBH9696203.1"/>
    <property type="molecule type" value="Genomic_DNA"/>
</dbReference>
<dbReference type="AlphaFoldDB" id="A0A8I1DLD6"/>
<gene>
    <name evidence="2" type="ORF">JAO13_07085</name>
</gene>
<sequence length="119" mass="13180">MKKTADHWLAAGRRAGVEVSLKRLRGAVDASRRKAGWIAEANSYYFTSITMTFPTIENRRQTEGFSASTQRTAMVPAKPIISRLKNDDATLYGQTTPHEKSPITQSQSRQGTAPKNPSQ</sequence>
<dbReference type="Proteomes" id="UP000645612">
    <property type="component" value="Unassembled WGS sequence"/>
</dbReference>